<dbReference type="SUPFAM" id="SSF55021">
    <property type="entry name" value="ACT-like"/>
    <property type="match status" value="2"/>
</dbReference>
<dbReference type="InterPro" id="IPR045865">
    <property type="entry name" value="ACT-like_dom_sf"/>
</dbReference>
<dbReference type="Proteomes" id="UP001597425">
    <property type="component" value="Unassembled WGS sequence"/>
</dbReference>
<dbReference type="PANTHER" id="PTHR39199:SF1">
    <property type="entry name" value="BLR5128 PROTEIN"/>
    <property type="match status" value="1"/>
</dbReference>
<dbReference type="PANTHER" id="PTHR39199">
    <property type="entry name" value="BLR5128 PROTEIN"/>
    <property type="match status" value="1"/>
</dbReference>
<dbReference type="Gene3D" id="3.30.2130.10">
    <property type="entry name" value="VC0802-like"/>
    <property type="match status" value="1"/>
</dbReference>
<accession>A0ABW5EEC2</accession>
<name>A0ABW5EEC2_9GAMM</name>
<feature type="domain" description="CASTOR ACT" evidence="2">
    <location>
        <begin position="74"/>
        <end position="130"/>
    </location>
</feature>
<sequence length="139" mass="15077">MNAEVSLGKLLRNIDPQLEGEVYAFVALPEARLRSLCAGCLCIFREREGPSAILPRALAKREGLLQDDAASGYCQITLQIHSSLEAVGLTAVVSRELAAEGISANVVAALHHDHVFVPERDAQRALQILRGICNRAQYS</sequence>
<keyword evidence="4" id="KW-1185">Reference proteome</keyword>
<dbReference type="Pfam" id="PF13840">
    <property type="entry name" value="ACT_7"/>
    <property type="match status" value="1"/>
</dbReference>
<dbReference type="RefSeq" id="WP_265722825.1">
    <property type="nucleotide sequence ID" value="NZ_JAPIVK010000030.1"/>
</dbReference>
<dbReference type="EMBL" id="JBHUJD010000020">
    <property type="protein sequence ID" value="MFD2311617.1"/>
    <property type="molecule type" value="Genomic_DNA"/>
</dbReference>
<evidence type="ECO:0000313" key="4">
    <source>
        <dbReference type="Proteomes" id="UP001597425"/>
    </source>
</evidence>
<dbReference type="InterPro" id="IPR018717">
    <property type="entry name" value="DUF2241"/>
</dbReference>
<proteinExistence type="predicted"/>
<gene>
    <name evidence="3" type="ORF">ACFSKX_14410</name>
</gene>
<protein>
    <submittedName>
        <fullName evidence="3">ACT domain-containing protein</fullName>
    </submittedName>
</protein>
<dbReference type="InterPro" id="IPR027795">
    <property type="entry name" value="CASTOR_ACT_dom"/>
</dbReference>
<feature type="domain" description="DUF2241" evidence="1">
    <location>
        <begin position="3"/>
        <end position="69"/>
    </location>
</feature>
<evidence type="ECO:0000259" key="1">
    <source>
        <dbReference type="Pfam" id="PF10000"/>
    </source>
</evidence>
<dbReference type="Pfam" id="PF10000">
    <property type="entry name" value="ACT_3"/>
    <property type="match status" value="1"/>
</dbReference>
<comment type="caution">
    <text evidence="3">The sequence shown here is derived from an EMBL/GenBank/DDBJ whole genome shotgun (WGS) entry which is preliminary data.</text>
</comment>
<organism evidence="3 4">
    <name type="scientific">Microbulbifer halophilus</name>
    <dbReference type="NCBI Taxonomy" id="453963"/>
    <lineage>
        <taxon>Bacteria</taxon>
        <taxon>Pseudomonadati</taxon>
        <taxon>Pseudomonadota</taxon>
        <taxon>Gammaproteobacteria</taxon>
        <taxon>Cellvibrionales</taxon>
        <taxon>Microbulbiferaceae</taxon>
        <taxon>Microbulbifer</taxon>
    </lineage>
</organism>
<evidence type="ECO:0000259" key="2">
    <source>
        <dbReference type="Pfam" id="PF13840"/>
    </source>
</evidence>
<evidence type="ECO:0000313" key="3">
    <source>
        <dbReference type="EMBL" id="MFD2311617.1"/>
    </source>
</evidence>
<reference evidence="4" key="1">
    <citation type="journal article" date="2019" name="Int. J. Syst. Evol. Microbiol.">
        <title>The Global Catalogue of Microorganisms (GCM) 10K type strain sequencing project: providing services to taxonomists for standard genome sequencing and annotation.</title>
        <authorList>
            <consortium name="The Broad Institute Genomics Platform"/>
            <consortium name="The Broad Institute Genome Sequencing Center for Infectious Disease"/>
            <person name="Wu L."/>
            <person name="Ma J."/>
        </authorList>
    </citation>
    <scope>NUCLEOTIDE SEQUENCE [LARGE SCALE GENOMIC DNA]</scope>
    <source>
        <strain evidence="4">KCTC 12848</strain>
    </source>
</reference>